<keyword evidence="1" id="KW-0812">Transmembrane</keyword>
<dbReference type="OrthoDB" id="9806195at2"/>
<evidence type="ECO:0000313" key="2">
    <source>
        <dbReference type="EMBL" id="MXP46280.1"/>
    </source>
</evidence>
<accession>A0A6I4V0D0</accession>
<gene>
    <name evidence="2" type="ORF">GRI43_02585</name>
</gene>
<feature type="transmembrane region" description="Helical" evidence="1">
    <location>
        <begin position="16"/>
        <end position="37"/>
    </location>
</feature>
<dbReference type="Proteomes" id="UP000471435">
    <property type="component" value="Unassembled WGS sequence"/>
</dbReference>
<keyword evidence="3" id="KW-1185">Reference proteome</keyword>
<evidence type="ECO:0000256" key="1">
    <source>
        <dbReference type="SAM" id="Phobius"/>
    </source>
</evidence>
<reference evidence="2 3" key="1">
    <citation type="submission" date="2019-12" db="EMBL/GenBank/DDBJ databases">
        <title>Genomic-based taxomic classification of the family Erythrobacteraceae.</title>
        <authorList>
            <person name="Xu L."/>
        </authorList>
    </citation>
    <scope>NUCLEOTIDE SEQUENCE [LARGE SCALE GENOMIC DNA]</scope>
    <source>
        <strain evidence="2 3">SW-109</strain>
    </source>
</reference>
<sequence>MARKSWMQRFAKWHIWLGWLVGVPILMWTLTGLFMVAKPIDEVRGNHLRQPVAEQALPADINIAVSLPDDPERPVKSVRTMMSRGQPVTIIEYMDGTSQRYGPGGTLITAVTEIEARAIAEEQIIGGEKIVSSTLFPADQVPFDFRRPMPAWQIVLEDGTHVYISEQTGEIAAVRTRWWRVFDFMWGLHIMDLKTREDTSHPILILFALLGVIGALLGCVLMFRRRKAGVKA</sequence>
<dbReference type="PANTHER" id="PTHR34219:SF3">
    <property type="entry name" value="BLL7967 PROTEIN"/>
    <property type="match status" value="1"/>
</dbReference>
<organism evidence="2 3">
    <name type="scientific">Pontixanthobacter luteolus</name>
    <dbReference type="NCBI Taxonomy" id="295089"/>
    <lineage>
        <taxon>Bacteria</taxon>
        <taxon>Pseudomonadati</taxon>
        <taxon>Pseudomonadota</taxon>
        <taxon>Alphaproteobacteria</taxon>
        <taxon>Sphingomonadales</taxon>
        <taxon>Erythrobacteraceae</taxon>
        <taxon>Pontixanthobacter</taxon>
    </lineage>
</organism>
<keyword evidence="1" id="KW-1133">Transmembrane helix</keyword>
<keyword evidence="1" id="KW-0472">Membrane</keyword>
<dbReference type="InterPro" id="IPR005625">
    <property type="entry name" value="PepSY-ass_TM"/>
</dbReference>
<dbReference type="RefSeq" id="WP_160729532.1">
    <property type="nucleotide sequence ID" value="NZ_WTYP01000001.1"/>
</dbReference>
<feature type="transmembrane region" description="Helical" evidence="1">
    <location>
        <begin position="203"/>
        <end position="223"/>
    </location>
</feature>
<evidence type="ECO:0008006" key="4">
    <source>
        <dbReference type="Google" id="ProtNLM"/>
    </source>
</evidence>
<evidence type="ECO:0000313" key="3">
    <source>
        <dbReference type="Proteomes" id="UP000471435"/>
    </source>
</evidence>
<dbReference type="PANTHER" id="PTHR34219">
    <property type="entry name" value="IRON-REGULATED INNER MEMBRANE PROTEIN-RELATED"/>
    <property type="match status" value="1"/>
</dbReference>
<dbReference type="Pfam" id="PF03929">
    <property type="entry name" value="PepSY_TM"/>
    <property type="match status" value="1"/>
</dbReference>
<protein>
    <recommendedName>
        <fullName evidence="4">PepSY-associated TM region</fullName>
    </recommendedName>
</protein>
<name>A0A6I4V0D0_9SPHN</name>
<comment type="caution">
    <text evidence="2">The sequence shown here is derived from an EMBL/GenBank/DDBJ whole genome shotgun (WGS) entry which is preliminary data.</text>
</comment>
<dbReference type="AlphaFoldDB" id="A0A6I4V0D0"/>
<proteinExistence type="predicted"/>
<dbReference type="EMBL" id="WTYP01000001">
    <property type="protein sequence ID" value="MXP46280.1"/>
    <property type="molecule type" value="Genomic_DNA"/>
</dbReference>